<dbReference type="PANTHER" id="PTHR11409:SF42">
    <property type="entry name" value="ADENOSINE DEAMINASE-LIKE PROTEIN"/>
    <property type="match status" value="1"/>
</dbReference>
<dbReference type="GO" id="GO:0046872">
    <property type="term" value="F:metal ion binding"/>
    <property type="evidence" value="ECO:0007669"/>
    <property type="project" value="UniProtKB-KW"/>
</dbReference>
<gene>
    <name evidence="11" type="ORF">SteCoe_13113</name>
</gene>
<evidence type="ECO:0000256" key="1">
    <source>
        <dbReference type="ARBA" id="ARBA00001947"/>
    </source>
</evidence>
<protein>
    <recommendedName>
        <fullName evidence="10">Adenosine deaminase domain-containing protein</fullName>
    </recommendedName>
</protein>
<dbReference type="Gene3D" id="3.20.20.140">
    <property type="entry name" value="Metal-dependent hydrolases"/>
    <property type="match status" value="1"/>
</dbReference>
<dbReference type="GO" id="GO:0006166">
    <property type="term" value="P:purine ribonucleoside salvage"/>
    <property type="evidence" value="ECO:0007669"/>
    <property type="project" value="UniProtKB-KW"/>
</dbReference>
<keyword evidence="6" id="KW-0378">Hydrolase</keyword>
<accession>A0A1R2C985</accession>
<evidence type="ECO:0000313" key="11">
    <source>
        <dbReference type="EMBL" id="OMJ85567.1"/>
    </source>
</evidence>
<evidence type="ECO:0000256" key="3">
    <source>
        <dbReference type="ARBA" id="ARBA00006676"/>
    </source>
</evidence>
<comment type="catalytic activity">
    <reaction evidence="9">
        <text>N(6)-methyl-AMP + H2O + H(+) = IMP + methylamine</text>
        <dbReference type="Rhea" id="RHEA:16001"/>
        <dbReference type="ChEBI" id="CHEBI:15377"/>
        <dbReference type="ChEBI" id="CHEBI:15378"/>
        <dbReference type="ChEBI" id="CHEBI:58053"/>
        <dbReference type="ChEBI" id="CHEBI:59338"/>
        <dbReference type="ChEBI" id="CHEBI:144842"/>
    </reaction>
    <physiologicalReaction direction="left-to-right" evidence="9">
        <dbReference type="Rhea" id="RHEA:16002"/>
    </physiologicalReaction>
</comment>
<keyword evidence="12" id="KW-1185">Reference proteome</keyword>
<evidence type="ECO:0000256" key="4">
    <source>
        <dbReference type="ARBA" id="ARBA00022723"/>
    </source>
</evidence>
<comment type="caution">
    <text evidence="11">The sequence shown here is derived from an EMBL/GenBank/DDBJ whole genome shotgun (WGS) entry which is preliminary data.</text>
</comment>
<proteinExistence type="inferred from homology"/>
<comment type="cofactor">
    <cofactor evidence="1">
        <name>Zn(2+)</name>
        <dbReference type="ChEBI" id="CHEBI:29105"/>
    </cofactor>
</comment>
<keyword evidence="4" id="KW-0479">Metal-binding</keyword>
<dbReference type="InterPro" id="IPR001365">
    <property type="entry name" value="A_deaminase_dom"/>
</dbReference>
<dbReference type="Proteomes" id="UP000187209">
    <property type="component" value="Unassembled WGS sequence"/>
</dbReference>
<comment type="pathway">
    <text evidence="2">Purine metabolism; purine nucleoside salvage.</text>
</comment>
<evidence type="ECO:0000256" key="8">
    <source>
        <dbReference type="ARBA" id="ARBA00023080"/>
    </source>
</evidence>
<dbReference type="EMBL" id="MPUH01000233">
    <property type="protein sequence ID" value="OMJ85567.1"/>
    <property type="molecule type" value="Genomic_DNA"/>
</dbReference>
<comment type="similarity">
    <text evidence="3">Belongs to the metallo-dependent hydrolases superfamily. Adenosine and AMP deaminases family.</text>
</comment>
<dbReference type="GO" id="GO:0004000">
    <property type="term" value="F:adenosine deaminase activity"/>
    <property type="evidence" value="ECO:0007669"/>
    <property type="project" value="TreeGrafter"/>
</dbReference>
<evidence type="ECO:0000259" key="10">
    <source>
        <dbReference type="Pfam" id="PF00962"/>
    </source>
</evidence>
<organism evidence="11 12">
    <name type="scientific">Stentor coeruleus</name>
    <dbReference type="NCBI Taxonomy" id="5963"/>
    <lineage>
        <taxon>Eukaryota</taxon>
        <taxon>Sar</taxon>
        <taxon>Alveolata</taxon>
        <taxon>Ciliophora</taxon>
        <taxon>Postciliodesmatophora</taxon>
        <taxon>Heterotrichea</taxon>
        <taxon>Heterotrichida</taxon>
        <taxon>Stentoridae</taxon>
        <taxon>Stentor</taxon>
    </lineage>
</organism>
<evidence type="ECO:0000256" key="5">
    <source>
        <dbReference type="ARBA" id="ARBA00022726"/>
    </source>
</evidence>
<keyword evidence="7" id="KW-0862">Zinc</keyword>
<dbReference type="SUPFAM" id="SSF51556">
    <property type="entry name" value="Metallo-dependent hydrolases"/>
    <property type="match status" value="1"/>
</dbReference>
<evidence type="ECO:0000256" key="7">
    <source>
        <dbReference type="ARBA" id="ARBA00022833"/>
    </source>
</evidence>
<dbReference type="GO" id="GO:0046103">
    <property type="term" value="P:inosine biosynthetic process"/>
    <property type="evidence" value="ECO:0007669"/>
    <property type="project" value="TreeGrafter"/>
</dbReference>
<reference evidence="11 12" key="1">
    <citation type="submission" date="2016-11" db="EMBL/GenBank/DDBJ databases">
        <title>The macronuclear genome of Stentor coeruleus: a giant cell with tiny introns.</title>
        <authorList>
            <person name="Slabodnick M."/>
            <person name="Ruby J.G."/>
            <person name="Reiff S.B."/>
            <person name="Swart E.C."/>
            <person name="Gosai S."/>
            <person name="Prabakaran S."/>
            <person name="Witkowska E."/>
            <person name="Larue G.E."/>
            <person name="Fisher S."/>
            <person name="Freeman R.M."/>
            <person name="Gunawardena J."/>
            <person name="Chu W."/>
            <person name="Stover N.A."/>
            <person name="Gregory B.D."/>
            <person name="Nowacki M."/>
            <person name="Derisi J."/>
            <person name="Roy S.W."/>
            <person name="Marshall W.F."/>
            <person name="Sood P."/>
        </authorList>
    </citation>
    <scope>NUCLEOTIDE SEQUENCE [LARGE SCALE GENOMIC DNA]</scope>
    <source>
        <strain evidence="11">WM001</strain>
    </source>
</reference>
<feature type="domain" description="Adenosine deaminase" evidence="10">
    <location>
        <begin position="7"/>
        <end position="298"/>
    </location>
</feature>
<dbReference type="OrthoDB" id="272271at2759"/>
<dbReference type="GO" id="GO:0009117">
    <property type="term" value="P:nucleotide metabolic process"/>
    <property type="evidence" value="ECO:0007669"/>
    <property type="project" value="UniProtKB-KW"/>
</dbReference>
<evidence type="ECO:0000313" key="12">
    <source>
        <dbReference type="Proteomes" id="UP000187209"/>
    </source>
</evidence>
<dbReference type="GO" id="GO:0006154">
    <property type="term" value="P:adenosine catabolic process"/>
    <property type="evidence" value="ECO:0007669"/>
    <property type="project" value="TreeGrafter"/>
</dbReference>
<dbReference type="AlphaFoldDB" id="A0A1R2C985"/>
<sequence length="304" mass="34768">MDCKNLPKIELHAHINGCLRRSTLHEFLQEDNKEYQIPAVIGIKEAFEIFSWVHSVMTTKARLQRVVEEILEDFENQNCLYIELRTTPKSTKFMSKQEYLSTIVSVFTSNSRKIKAKLLISINRSQSLEEAWENLHLAQTCEKCVGLDFSGNPMANKFNYYVEVFNEARKSGLKITVHTAEIEDEEDTVDILNFRPDRIGHCNYLSERCENLVKDLRIPMEICPSSNMATIGLGSMVDHHFGKFYGFDHPIAICTDDTLLFDTDISKEYELVANAYSLGDEDLKKIVKNSAEMAFSDEALEGLS</sequence>
<keyword evidence="8" id="KW-0546">Nucleotide metabolism</keyword>
<dbReference type="InterPro" id="IPR006330">
    <property type="entry name" value="Ado/ade_deaminase"/>
</dbReference>
<evidence type="ECO:0000256" key="9">
    <source>
        <dbReference type="ARBA" id="ARBA00048787"/>
    </source>
</evidence>
<evidence type="ECO:0000256" key="6">
    <source>
        <dbReference type="ARBA" id="ARBA00022801"/>
    </source>
</evidence>
<evidence type="ECO:0000256" key="2">
    <source>
        <dbReference type="ARBA" id="ARBA00005058"/>
    </source>
</evidence>
<dbReference type="Pfam" id="PF00962">
    <property type="entry name" value="A_deaminase"/>
    <property type="match status" value="1"/>
</dbReference>
<name>A0A1R2C985_9CILI</name>
<dbReference type="PANTHER" id="PTHR11409">
    <property type="entry name" value="ADENOSINE DEAMINASE"/>
    <property type="match status" value="1"/>
</dbReference>
<keyword evidence="5" id="KW-0660">Purine salvage</keyword>
<dbReference type="InterPro" id="IPR032466">
    <property type="entry name" value="Metal_Hydrolase"/>
</dbReference>
<dbReference type="UniPathway" id="UPA00606"/>